<dbReference type="AlphaFoldDB" id="A0A5J5IXN2"/>
<dbReference type="CDD" id="cd01392">
    <property type="entry name" value="HTH_LacI"/>
    <property type="match status" value="1"/>
</dbReference>
<organism evidence="5 6">
    <name type="scientific">Microbacterium radiodurans</name>
    <dbReference type="NCBI Taxonomy" id="661398"/>
    <lineage>
        <taxon>Bacteria</taxon>
        <taxon>Bacillati</taxon>
        <taxon>Actinomycetota</taxon>
        <taxon>Actinomycetes</taxon>
        <taxon>Micrococcales</taxon>
        <taxon>Microbacteriaceae</taxon>
        <taxon>Microbacterium</taxon>
    </lineage>
</organism>
<gene>
    <name evidence="5" type="ORF">F6B42_03620</name>
</gene>
<dbReference type="Proteomes" id="UP000327039">
    <property type="component" value="Unassembled WGS sequence"/>
</dbReference>
<dbReference type="SMART" id="SM00354">
    <property type="entry name" value="HTH_LACI"/>
    <property type="match status" value="1"/>
</dbReference>
<dbReference type="SUPFAM" id="SSF53822">
    <property type="entry name" value="Periplasmic binding protein-like I"/>
    <property type="match status" value="1"/>
</dbReference>
<dbReference type="InterPro" id="IPR046335">
    <property type="entry name" value="LacI/GalR-like_sensor"/>
</dbReference>
<dbReference type="Pfam" id="PF13377">
    <property type="entry name" value="Peripla_BP_3"/>
    <property type="match status" value="1"/>
</dbReference>
<dbReference type="PROSITE" id="PS50932">
    <property type="entry name" value="HTH_LACI_2"/>
    <property type="match status" value="1"/>
</dbReference>
<keyword evidence="3" id="KW-0804">Transcription</keyword>
<evidence type="ECO:0000256" key="2">
    <source>
        <dbReference type="ARBA" id="ARBA00023125"/>
    </source>
</evidence>
<dbReference type="GO" id="GO:0000976">
    <property type="term" value="F:transcription cis-regulatory region binding"/>
    <property type="evidence" value="ECO:0007669"/>
    <property type="project" value="TreeGrafter"/>
</dbReference>
<dbReference type="InterPro" id="IPR010982">
    <property type="entry name" value="Lambda_DNA-bd_dom_sf"/>
</dbReference>
<dbReference type="InterPro" id="IPR028082">
    <property type="entry name" value="Peripla_BP_I"/>
</dbReference>
<feature type="domain" description="HTH lacI-type" evidence="4">
    <location>
        <begin position="47"/>
        <end position="101"/>
    </location>
</feature>
<dbReference type="GO" id="GO:0003700">
    <property type="term" value="F:DNA-binding transcription factor activity"/>
    <property type="evidence" value="ECO:0007669"/>
    <property type="project" value="TreeGrafter"/>
</dbReference>
<name>A0A5J5IXN2_9MICO</name>
<evidence type="ECO:0000313" key="6">
    <source>
        <dbReference type="Proteomes" id="UP000327039"/>
    </source>
</evidence>
<evidence type="ECO:0000256" key="3">
    <source>
        <dbReference type="ARBA" id="ARBA00023163"/>
    </source>
</evidence>
<dbReference type="SUPFAM" id="SSF47413">
    <property type="entry name" value="lambda repressor-like DNA-binding domains"/>
    <property type="match status" value="1"/>
</dbReference>
<dbReference type="PANTHER" id="PTHR30146">
    <property type="entry name" value="LACI-RELATED TRANSCRIPTIONAL REPRESSOR"/>
    <property type="match status" value="1"/>
</dbReference>
<evidence type="ECO:0000259" key="4">
    <source>
        <dbReference type="PROSITE" id="PS50932"/>
    </source>
</evidence>
<keyword evidence="6" id="KW-1185">Reference proteome</keyword>
<keyword evidence="2" id="KW-0238">DNA-binding</keyword>
<dbReference type="OrthoDB" id="37081at2"/>
<evidence type="ECO:0000313" key="5">
    <source>
        <dbReference type="EMBL" id="KAA9089575.1"/>
    </source>
</evidence>
<dbReference type="InterPro" id="IPR000843">
    <property type="entry name" value="HTH_LacI"/>
</dbReference>
<dbReference type="EMBL" id="VYRZ01000001">
    <property type="protein sequence ID" value="KAA9089575.1"/>
    <property type="molecule type" value="Genomic_DNA"/>
</dbReference>
<comment type="caution">
    <text evidence="5">The sequence shown here is derived from an EMBL/GenBank/DDBJ whole genome shotgun (WGS) entry which is preliminary data.</text>
</comment>
<keyword evidence="1" id="KW-0805">Transcription regulation</keyword>
<dbReference type="Gene3D" id="3.40.50.2300">
    <property type="match status" value="2"/>
</dbReference>
<sequence>MLSTVQNMSRSVCRGLVIETSQYVAESLALHYCRKAARTREVGVPRVGIRDVAALAGVAVGTVSHYLNHPDRVSDEKALRIRGAIETLGFVPSSAGRQLRLGVSAVVGYIAPDVSNPYFAEIAESVERRASELGLSIFLANSHRSKEREDAYLKVFEEHRVRGLIVSSHHPIEERLEAVRLRGTPSVLVGQRAHSAQQASVSVDDEEGGRLVAGHLLEQGCRRLAFVGGPLDIPQVAARLAGAGEAVRTSGPATLEILPQPDRTVEGGREIGAVIASRPPELRPQGVFAVNDLLALGILQELARAGIRVPEDLALVGYDDNVYAQASLIPLTTVRTRHVGFGVAVVDVLSDVLSGRSIDEPHRVFRPELVVRESSLTSRG</sequence>
<dbReference type="PANTHER" id="PTHR30146:SF109">
    <property type="entry name" value="HTH-TYPE TRANSCRIPTIONAL REGULATOR GALS"/>
    <property type="match status" value="1"/>
</dbReference>
<accession>A0A5J5IXN2</accession>
<evidence type="ECO:0000256" key="1">
    <source>
        <dbReference type="ARBA" id="ARBA00023015"/>
    </source>
</evidence>
<proteinExistence type="predicted"/>
<reference evidence="6" key="1">
    <citation type="submission" date="2019-09" db="EMBL/GenBank/DDBJ databases">
        <title>Mumia zhuanghuii sp. nov. isolated from the intestinal contents of plateau pika (Ochotona curzoniae) in the Qinghai-Tibet plateau of China.</title>
        <authorList>
            <person name="Tian Z."/>
        </authorList>
    </citation>
    <scope>NUCLEOTIDE SEQUENCE [LARGE SCALE GENOMIC DNA]</scope>
    <source>
        <strain evidence="6">DSM 25564</strain>
    </source>
</reference>
<protein>
    <submittedName>
        <fullName evidence="5">LacI family transcriptional regulator</fullName>
    </submittedName>
</protein>
<dbReference type="Pfam" id="PF00356">
    <property type="entry name" value="LacI"/>
    <property type="match status" value="1"/>
</dbReference>
<dbReference type="Gene3D" id="1.10.260.40">
    <property type="entry name" value="lambda repressor-like DNA-binding domains"/>
    <property type="match status" value="1"/>
</dbReference>